<name>A0A2D0MY79_FLAN2</name>
<proteinExistence type="predicted"/>
<dbReference type="SUPFAM" id="SSF63829">
    <property type="entry name" value="Calcium-dependent phosphotriesterase"/>
    <property type="match status" value="1"/>
</dbReference>
<dbReference type="EMBL" id="PDUD01000059">
    <property type="protein sequence ID" value="PHN01224.1"/>
    <property type="molecule type" value="Genomic_DNA"/>
</dbReference>
<evidence type="ECO:0000313" key="3">
    <source>
        <dbReference type="Proteomes" id="UP000223913"/>
    </source>
</evidence>
<sequence>MVFQLNAQTPFDCNGRIYRVVEQRGGTVLQELNIDPAGRKLDIMDLQFYRDVQINGIAYHPSQNLIYGVLLGENYRLCRIDGDHRLSTLRDLPLPEDILFVSGDVSPDERYLVLLGYSRDQSTNLAALIDLTDPAYPTEIIRLTTTSPVQRQVYCADIAFHPTTDQLFGFDDLSDRLVTIDLEERKIDNTFYPATDQLRGNVPSIFFDAEGALFGIGSPENGLVPRRNLYHFDVVSGEVDLREERSYEDNQDACSCPFRLKLLNRVSSRSAPTCTELTFTFTLINRTNRPQEGLTLTDTFPTYTEIGEIEPLPFPGEVIREENRPILHIRNITLPVGNFSFAVKLRIRRDAPHTTVYNTAYLDGIQGTETARLPSDDPDTHQANDPTFFAIRPLHIDPLQEELLICPDSTITLRADLASSGLDYHWSTGAVTPAITVADPGLYRLTVTSGCEQAVGDFRVAYDRVSVELGPEQDLERGQPLTLQAAAQSHSPIISYEWTAISGTPPDCADCPDPVIRPLSDTRIHLRVVNEHGCPASDILQLRVRDFGLFAPTAFSPNGDQINDVFYLQSRAPYNFQYFRIFDRWGSLVFQAREGTTNSVEASWDGSSRGRMMRAGVYIWTAEITNLAGQVLQTSGELNLIR</sequence>
<protein>
    <recommendedName>
        <fullName evidence="1">DUF6923 domain-containing protein</fullName>
    </recommendedName>
</protein>
<dbReference type="InterPro" id="IPR054215">
    <property type="entry name" value="DUF6923"/>
</dbReference>
<gene>
    <name evidence="2" type="ORF">CRP01_38105</name>
</gene>
<organism evidence="2 3">
    <name type="scientific">Flavilitoribacter nigricans (strain ATCC 23147 / DSM 23189 / NBRC 102662 / NCIMB 1420 / SS-2)</name>
    <name type="common">Lewinella nigricans</name>
    <dbReference type="NCBI Taxonomy" id="1122177"/>
    <lineage>
        <taxon>Bacteria</taxon>
        <taxon>Pseudomonadati</taxon>
        <taxon>Bacteroidota</taxon>
        <taxon>Saprospiria</taxon>
        <taxon>Saprospirales</taxon>
        <taxon>Lewinellaceae</taxon>
        <taxon>Flavilitoribacter</taxon>
    </lineage>
</organism>
<accession>A0A2D0MY79</accession>
<evidence type="ECO:0000259" key="1">
    <source>
        <dbReference type="Pfam" id="PF21959"/>
    </source>
</evidence>
<dbReference type="AlphaFoldDB" id="A0A2D0MY79"/>
<reference evidence="2 3" key="1">
    <citation type="submission" date="2017-10" db="EMBL/GenBank/DDBJ databases">
        <title>The draft genome sequence of Lewinella nigricans NBRC 102662.</title>
        <authorList>
            <person name="Wang K."/>
        </authorList>
    </citation>
    <scope>NUCLEOTIDE SEQUENCE [LARGE SCALE GENOMIC DNA]</scope>
    <source>
        <strain evidence="2 3">NBRC 102662</strain>
    </source>
</reference>
<keyword evidence="3" id="KW-1185">Reference proteome</keyword>
<comment type="caution">
    <text evidence="2">The sequence shown here is derived from an EMBL/GenBank/DDBJ whole genome shotgun (WGS) entry which is preliminary data.</text>
</comment>
<dbReference type="Proteomes" id="UP000223913">
    <property type="component" value="Unassembled WGS sequence"/>
</dbReference>
<dbReference type="InterPro" id="IPR026341">
    <property type="entry name" value="T9SS_type_B"/>
</dbReference>
<evidence type="ECO:0000313" key="2">
    <source>
        <dbReference type="EMBL" id="PHN01224.1"/>
    </source>
</evidence>
<dbReference type="NCBIfam" id="TIGR04131">
    <property type="entry name" value="Bac_Flav_CTERM"/>
    <property type="match status" value="1"/>
</dbReference>
<dbReference type="Pfam" id="PF21959">
    <property type="entry name" value="DUF6923"/>
    <property type="match status" value="1"/>
</dbReference>
<feature type="domain" description="DUF6923" evidence="1">
    <location>
        <begin position="47"/>
        <end position="193"/>
    </location>
</feature>
<dbReference type="Pfam" id="PF13585">
    <property type="entry name" value="CHU_C"/>
    <property type="match status" value="1"/>
</dbReference>